<reference evidence="2 3" key="1">
    <citation type="submission" date="2018-03" db="EMBL/GenBank/DDBJ databases">
        <title>Genomic Encyclopedia of Type Strains, Phase III (KMG-III): the genomes of soil and plant-associated and newly described type strains.</title>
        <authorList>
            <person name="Whitman W."/>
        </authorList>
    </citation>
    <scope>NUCLEOTIDE SEQUENCE [LARGE SCALE GENOMIC DNA]</scope>
    <source>
        <strain evidence="2 3">CGMCC 1.12259</strain>
    </source>
</reference>
<dbReference type="InterPro" id="IPR016181">
    <property type="entry name" value="Acyl_CoA_acyltransferase"/>
</dbReference>
<sequence>MNVHIQPVTRKNWEQAMALQVKEDQRSFTPAVAVSLAKIAIKPDGDHVTYLPFAIYENEQMIGFIMHAYEQGTSDMYWINGFLIDEKHQGKGYGKAALEKMMRWITDRFTECREIRLTVHKDNNAARTLYLRSGFRPTGEVFGEDEEVMAFPVK</sequence>
<name>A0A2P8H2C2_9BACL</name>
<keyword evidence="2" id="KW-0808">Transferase</keyword>
<dbReference type="Proteomes" id="UP000242682">
    <property type="component" value="Unassembled WGS sequence"/>
</dbReference>
<dbReference type="PANTHER" id="PTHR43617:SF34">
    <property type="entry name" value="PUTATIVE-RELATED"/>
    <property type="match status" value="1"/>
</dbReference>
<accession>A0A2P8H2C2</accession>
<evidence type="ECO:0000259" key="1">
    <source>
        <dbReference type="PROSITE" id="PS51186"/>
    </source>
</evidence>
<dbReference type="SUPFAM" id="SSF55729">
    <property type="entry name" value="Acyl-CoA N-acyltransferases (Nat)"/>
    <property type="match status" value="1"/>
</dbReference>
<feature type="domain" description="N-acetyltransferase" evidence="1">
    <location>
        <begin position="3"/>
        <end position="154"/>
    </location>
</feature>
<dbReference type="Pfam" id="PF00583">
    <property type="entry name" value="Acetyltransf_1"/>
    <property type="match status" value="1"/>
</dbReference>
<dbReference type="InterPro" id="IPR000182">
    <property type="entry name" value="GNAT_dom"/>
</dbReference>
<proteinExistence type="predicted"/>
<protein>
    <submittedName>
        <fullName evidence="2">Diamine N-acetyltransferase</fullName>
    </submittedName>
</protein>
<dbReference type="AlphaFoldDB" id="A0A2P8H2C2"/>
<dbReference type="RefSeq" id="WP_106533143.1">
    <property type="nucleotide sequence ID" value="NZ_PYAT01000005.1"/>
</dbReference>
<evidence type="ECO:0000313" key="2">
    <source>
        <dbReference type="EMBL" id="PSL40361.1"/>
    </source>
</evidence>
<dbReference type="EMBL" id="PYAT01000005">
    <property type="protein sequence ID" value="PSL40361.1"/>
    <property type="molecule type" value="Genomic_DNA"/>
</dbReference>
<organism evidence="2 3">
    <name type="scientific">Planomicrobium soli</name>
    <dbReference type="NCBI Taxonomy" id="1176648"/>
    <lineage>
        <taxon>Bacteria</taxon>
        <taxon>Bacillati</taxon>
        <taxon>Bacillota</taxon>
        <taxon>Bacilli</taxon>
        <taxon>Bacillales</taxon>
        <taxon>Caryophanaceae</taxon>
        <taxon>Planomicrobium</taxon>
    </lineage>
</organism>
<dbReference type="PROSITE" id="PS51186">
    <property type="entry name" value="GNAT"/>
    <property type="match status" value="1"/>
</dbReference>
<comment type="caution">
    <text evidence="2">The sequence shown here is derived from an EMBL/GenBank/DDBJ whole genome shotgun (WGS) entry which is preliminary data.</text>
</comment>
<dbReference type="InterPro" id="IPR050276">
    <property type="entry name" value="MshD_Acetyltransferase"/>
</dbReference>
<evidence type="ECO:0000313" key="3">
    <source>
        <dbReference type="Proteomes" id="UP000242682"/>
    </source>
</evidence>
<dbReference type="CDD" id="cd04301">
    <property type="entry name" value="NAT_SF"/>
    <property type="match status" value="1"/>
</dbReference>
<gene>
    <name evidence="2" type="ORF">B0H99_105138</name>
</gene>
<dbReference type="GO" id="GO:0016747">
    <property type="term" value="F:acyltransferase activity, transferring groups other than amino-acyl groups"/>
    <property type="evidence" value="ECO:0007669"/>
    <property type="project" value="InterPro"/>
</dbReference>
<keyword evidence="3" id="KW-1185">Reference proteome</keyword>
<dbReference type="PANTHER" id="PTHR43617">
    <property type="entry name" value="L-AMINO ACID N-ACETYLTRANSFERASE"/>
    <property type="match status" value="1"/>
</dbReference>
<dbReference type="OrthoDB" id="9127144at2"/>
<dbReference type="Gene3D" id="3.40.630.30">
    <property type="match status" value="1"/>
</dbReference>